<evidence type="ECO:0000313" key="2">
    <source>
        <dbReference type="EMBL" id="PIN00868.1"/>
    </source>
</evidence>
<accession>A0A2G9G6D7</accession>
<dbReference type="Gene3D" id="3.40.630.30">
    <property type="match status" value="1"/>
</dbReference>
<proteinExistence type="predicted"/>
<evidence type="ECO:0000259" key="1">
    <source>
        <dbReference type="PROSITE" id="PS51186"/>
    </source>
</evidence>
<protein>
    <submittedName>
        <fullName evidence="2">Aminoglycoside N(3')-acetyltransferase</fullName>
        <ecNumber evidence="2">2.3.1.81</ecNumber>
    </submittedName>
</protein>
<dbReference type="InterPro" id="IPR016181">
    <property type="entry name" value="Acyl_CoA_acyltransferase"/>
</dbReference>
<sequence length="403" mass="46184">MSSKKIVAENYKPPENPPAVVVREYEEARDKVAVEDLERQCEVGQPGHPTLVTDLMGDPVARVRNFDSHVMMVAEYGNGREIVGVIRGCIKTVSIGKRCPRTQLPIYKKLAYILGLRVSSSHRRLGIATKLVQEFESWSQKNGAEYAYMATECNNKPSLNLFTEKCNYVKFRNPTVLVQPVHLHHNPIPSDIAIIHLSSELAATIYRRIFFSSEFFPEDIDILLNKNHSLGTFIALPRKTVSKWRPETGILPDSFAILSVWNTKEVFRLQVKGVSVLTKVACLGTRVFDAMFPWLKIPSIPNFCKNFGFYFLYGLHMEGKNGPLLMKTLCKFAYNMGREDRDCRVLVAEVGQMDPVRKAIPHWKKFSWDEDVWCIKKLEEKNSDHWYKSQEPSPVMFVDPREL</sequence>
<dbReference type="FunFam" id="3.40.630.30:FF:000116">
    <property type="entry name" value="Putative N-acetyltransferase HLS1"/>
    <property type="match status" value="1"/>
</dbReference>
<keyword evidence="3" id="KW-1185">Reference proteome</keyword>
<name>A0A2G9G6D7_9LAMI</name>
<dbReference type="OrthoDB" id="41532at2759"/>
<dbReference type="STRING" id="429701.A0A2G9G6D7"/>
<keyword evidence="2" id="KW-0808">Transferase</keyword>
<dbReference type="EMBL" id="NKXS01006721">
    <property type="protein sequence ID" value="PIN00868.1"/>
    <property type="molecule type" value="Genomic_DNA"/>
</dbReference>
<dbReference type="SUPFAM" id="SSF55729">
    <property type="entry name" value="Acyl-CoA N-acyltransferases (Nat)"/>
    <property type="match status" value="1"/>
</dbReference>
<dbReference type="GO" id="GO:0046353">
    <property type="term" value="F:aminoglycoside 3-N-acetyltransferase activity"/>
    <property type="evidence" value="ECO:0007669"/>
    <property type="project" value="UniProtKB-EC"/>
</dbReference>
<gene>
    <name evidence="2" type="ORF">CDL12_26627</name>
</gene>
<dbReference type="AlphaFoldDB" id="A0A2G9G6D7"/>
<dbReference type="InterPro" id="IPR052810">
    <property type="entry name" value="Plant_NAT"/>
</dbReference>
<organism evidence="2 3">
    <name type="scientific">Handroanthus impetiginosus</name>
    <dbReference type="NCBI Taxonomy" id="429701"/>
    <lineage>
        <taxon>Eukaryota</taxon>
        <taxon>Viridiplantae</taxon>
        <taxon>Streptophyta</taxon>
        <taxon>Embryophyta</taxon>
        <taxon>Tracheophyta</taxon>
        <taxon>Spermatophyta</taxon>
        <taxon>Magnoliopsida</taxon>
        <taxon>eudicotyledons</taxon>
        <taxon>Gunneridae</taxon>
        <taxon>Pentapetalae</taxon>
        <taxon>asterids</taxon>
        <taxon>lamiids</taxon>
        <taxon>Lamiales</taxon>
        <taxon>Bignoniaceae</taxon>
        <taxon>Crescentiina</taxon>
        <taxon>Tabebuia alliance</taxon>
        <taxon>Handroanthus</taxon>
    </lineage>
</organism>
<reference evidence="3" key="1">
    <citation type="journal article" date="2018" name="Gigascience">
        <title>Genome assembly of the Pink Ipe (Handroanthus impetiginosus, Bignoniaceae), a highly valued, ecologically keystone Neotropical timber forest tree.</title>
        <authorList>
            <person name="Silva-Junior O.B."/>
            <person name="Grattapaglia D."/>
            <person name="Novaes E."/>
            <person name="Collevatti R.G."/>
        </authorList>
    </citation>
    <scope>NUCLEOTIDE SEQUENCE [LARGE SCALE GENOMIC DNA]</scope>
    <source>
        <strain evidence="3">cv. UFG-1</strain>
    </source>
</reference>
<feature type="domain" description="N-acetyltransferase" evidence="1">
    <location>
        <begin position="20"/>
        <end position="182"/>
    </location>
</feature>
<dbReference type="PANTHER" id="PTHR47370:SF6">
    <property type="entry name" value="N-ACETYLTRANSFERASE HLS1-RELATED"/>
    <property type="match status" value="1"/>
</dbReference>
<dbReference type="Proteomes" id="UP000231279">
    <property type="component" value="Unassembled WGS sequence"/>
</dbReference>
<dbReference type="PROSITE" id="PS51186">
    <property type="entry name" value="GNAT"/>
    <property type="match status" value="1"/>
</dbReference>
<evidence type="ECO:0000313" key="3">
    <source>
        <dbReference type="Proteomes" id="UP000231279"/>
    </source>
</evidence>
<dbReference type="PANTHER" id="PTHR47370">
    <property type="entry name" value="ACYL-COA N-ACYLTRANSFERASES (NAT) SUPERFAMILY PROTEIN"/>
    <property type="match status" value="1"/>
</dbReference>
<dbReference type="Pfam" id="PF00583">
    <property type="entry name" value="Acetyltransf_1"/>
    <property type="match status" value="1"/>
</dbReference>
<keyword evidence="2" id="KW-0012">Acyltransferase</keyword>
<comment type="caution">
    <text evidence="2">The sequence shown here is derived from an EMBL/GenBank/DDBJ whole genome shotgun (WGS) entry which is preliminary data.</text>
</comment>
<dbReference type="InterPro" id="IPR000182">
    <property type="entry name" value="GNAT_dom"/>
</dbReference>
<dbReference type="EC" id="2.3.1.81" evidence="2"/>
<dbReference type="CDD" id="cd04301">
    <property type="entry name" value="NAT_SF"/>
    <property type="match status" value="1"/>
</dbReference>